<evidence type="ECO:0000256" key="6">
    <source>
        <dbReference type="SAM" id="Phobius"/>
    </source>
</evidence>
<reference evidence="7" key="1">
    <citation type="submission" date="2016-10" db="EMBL/GenBank/DDBJ databases">
        <authorList>
            <person name="de Groot N.N."/>
        </authorList>
    </citation>
    <scope>NUCLEOTIDE SEQUENCE</scope>
</reference>
<feature type="transmembrane region" description="Helical" evidence="6">
    <location>
        <begin position="354"/>
        <end position="373"/>
    </location>
</feature>
<dbReference type="EMBL" id="FPHL01000054">
    <property type="protein sequence ID" value="SFV68740.1"/>
    <property type="molecule type" value="Genomic_DNA"/>
</dbReference>
<keyword evidence="3 6" id="KW-0812">Transmembrane</keyword>
<evidence type="ECO:0000256" key="1">
    <source>
        <dbReference type="ARBA" id="ARBA00004141"/>
    </source>
</evidence>
<dbReference type="AlphaFoldDB" id="A0A1W1CS86"/>
<feature type="transmembrane region" description="Helical" evidence="6">
    <location>
        <begin position="152"/>
        <end position="171"/>
    </location>
</feature>
<feature type="transmembrane region" description="Helical" evidence="6">
    <location>
        <begin position="280"/>
        <end position="308"/>
    </location>
</feature>
<feature type="transmembrane region" description="Helical" evidence="6">
    <location>
        <begin position="128"/>
        <end position="145"/>
    </location>
</feature>
<feature type="transmembrane region" description="Helical" evidence="6">
    <location>
        <begin position="52"/>
        <end position="74"/>
    </location>
</feature>
<dbReference type="GO" id="GO:0015086">
    <property type="term" value="F:cadmium ion transmembrane transporter activity"/>
    <property type="evidence" value="ECO:0007669"/>
    <property type="project" value="TreeGrafter"/>
</dbReference>
<keyword evidence="4 6" id="KW-1133">Transmembrane helix</keyword>
<feature type="transmembrane region" description="Helical" evidence="6">
    <location>
        <begin position="328"/>
        <end position="348"/>
    </location>
</feature>
<comment type="subcellular location">
    <subcellularLocation>
        <location evidence="1">Membrane</location>
        <topology evidence="1">Multi-pass membrane protein</topology>
    </subcellularLocation>
</comment>
<gene>
    <name evidence="7" type="ORF">MNB_SV-10-1075</name>
</gene>
<evidence type="ECO:0000256" key="3">
    <source>
        <dbReference type="ARBA" id="ARBA00022692"/>
    </source>
</evidence>
<keyword evidence="5 6" id="KW-0472">Membrane</keyword>
<dbReference type="NCBIfam" id="NF037982">
    <property type="entry name" value="Nramp_1"/>
    <property type="match status" value="1"/>
</dbReference>
<evidence type="ECO:0000256" key="2">
    <source>
        <dbReference type="ARBA" id="ARBA00022448"/>
    </source>
</evidence>
<feature type="transmembrane region" description="Helical" evidence="6">
    <location>
        <begin position="393"/>
        <end position="411"/>
    </location>
</feature>
<dbReference type="InterPro" id="IPR001046">
    <property type="entry name" value="NRAMP_fam"/>
</dbReference>
<protein>
    <submittedName>
        <fullName evidence="7">Manganese transport protein MntH</fullName>
    </submittedName>
</protein>
<evidence type="ECO:0000256" key="4">
    <source>
        <dbReference type="ARBA" id="ARBA00022989"/>
    </source>
</evidence>
<feature type="transmembrane region" description="Helical" evidence="6">
    <location>
        <begin position="191"/>
        <end position="212"/>
    </location>
</feature>
<dbReference type="GO" id="GO:0005384">
    <property type="term" value="F:manganese ion transmembrane transporter activity"/>
    <property type="evidence" value="ECO:0007669"/>
    <property type="project" value="TreeGrafter"/>
</dbReference>
<organism evidence="7">
    <name type="scientific">hydrothermal vent metagenome</name>
    <dbReference type="NCBI Taxonomy" id="652676"/>
    <lineage>
        <taxon>unclassified sequences</taxon>
        <taxon>metagenomes</taxon>
        <taxon>ecological metagenomes</taxon>
    </lineage>
</organism>
<evidence type="ECO:0000313" key="7">
    <source>
        <dbReference type="EMBL" id="SFV68740.1"/>
    </source>
</evidence>
<keyword evidence="2" id="KW-0813">Transport</keyword>
<evidence type="ECO:0000256" key="5">
    <source>
        <dbReference type="ARBA" id="ARBA00023136"/>
    </source>
</evidence>
<proteinExistence type="predicted"/>
<dbReference type="GO" id="GO:0034755">
    <property type="term" value="P:iron ion transmembrane transport"/>
    <property type="evidence" value="ECO:0007669"/>
    <property type="project" value="TreeGrafter"/>
</dbReference>
<feature type="transmembrane region" description="Helical" evidence="6">
    <location>
        <begin position="243"/>
        <end position="260"/>
    </location>
</feature>
<dbReference type="PANTHER" id="PTHR11706:SF33">
    <property type="entry name" value="NATURAL RESISTANCE-ASSOCIATED MACROPHAGE PROTEIN 2"/>
    <property type="match status" value="1"/>
</dbReference>
<dbReference type="PANTHER" id="PTHR11706">
    <property type="entry name" value="SOLUTE CARRIER PROTEIN FAMILY 11 MEMBER"/>
    <property type="match status" value="1"/>
</dbReference>
<name>A0A1W1CS86_9ZZZZ</name>
<sequence length="413" mass="44695">MPIRETIRYEIAKNRSRIKKLGPGFITGGAGDDPAGIVTYTVVGATTGFSQLWLLLLSTPMMIAIQNTVAQIAIVTGKSLPEITTAFYSKKLSILMIMVLAVANILTIGADMNGIAEIFHVLTGYQTIYFLVPVTALILYLVLFGQYKTIRNVLISLTAVLVVYVVSAVMAKPDIVKVLANTFIPHIQSSSVWIIAALGMLGTTISPYLVFWQAAEEKEEKKSVVQADDVSFDTVAGMVYSNLLAYCMIITGAVMLYGSGANIQDVSTLAQALEPVSGQYAFLLFSFGIIISGLLAIPVLAGSTAYAVADTFGWREGMENKVSDAKGFYLVFAGALIFGNVIDLVPQISAVDALYYSQVLDGMLIPLLIVIILMISNNKKIMGQYTNSKFNNFFSGFAFLVTVGLSVVMFYQM</sequence>
<dbReference type="GO" id="GO:0005886">
    <property type="term" value="C:plasma membrane"/>
    <property type="evidence" value="ECO:0007669"/>
    <property type="project" value="TreeGrafter"/>
</dbReference>
<feature type="transmembrane region" description="Helical" evidence="6">
    <location>
        <begin position="94"/>
        <end position="116"/>
    </location>
</feature>
<accession>A0A1W1CS86</accession>
<dbReference type="Pfam" id="PF01566">
    <property type="entry name" value="Nramp"/>
    <property type="match status" value="1"/>
</dbReference>